<protein>
    <submittedName>
        <fullName evidence="1">Uncharacterized protein</fullName>
    </submittedName>
</protein>
<reference evidence="1 2" key="1">
    <citation type="journal article" date="2005" name="PLoS Biol.">
        <title>The genomes of Oryza sativa: a history of duplications.</title>
        <authorList>
            <person name="Yu J."/>
            <person name="Wang J."/>
            <person name="Lin W."/>
            <person name="Li S."/>
            <person name="Li H."/>
            <person name="Zhou J."/>
            <person name="Ni P."/>
            <person name="Dong W."/>
            <person name="Hu S."/>
            <person name="Zeng C."/>
            <person name="Zhang J."/>
            <person name="Zhang Y."/>
            <person name="Li R."/>
            <person name="Xu Z."/>
            <person name="Li S."/>
            <person name="Li X."/>
            <person name="Zheng H."/>
            <person name="Cong L."/>
            <person name="Lin L."/>
            <person name="Yin J."/>
            <person name="Geng J."/>
            <person name="Li G."/>
            <person name="Shi J."/>
            <person name="Liu J."/>
            <person name="Lv H."/>
            <person name="Li J."/>
            <person name="Wang J."/>
            <person name="Deng Y."/>
            <person name="Ran L."/>
            <person name="Shi X."/>
            <person name="Wang X."/>
            <person name="Wu Q."/>
            <person name="Li C."/>
            <person name="Ren X."/>
            <person name="Wang J."/>
            <person name="Wang X."/>
            <person name="Li D."/>
            <person name="Liu D."/>
            <person name="Zhang X."/>
            <person name="Ji Z."/>
            <person name="Zhao W."/>
            <person name="Sun Y."/>
            <person name="Zhang Z."/>
            <person name="Bao J."/>
            <person name="Han Y."/>
            <person name="Dong L."/>
            <person name="Ji J."/>
            <person name="Chen P."/>
            <person name="Wu S."/>
            <person name="Liu J."/>
            <person name="Xiao Y."/>
            <person name="Bu D."/>
            <person name="Tan J."/>
            <person name="Yang L."/>
            <person name="Ye C."/>
            <person name="Zhang J."/>
            <person name="Xu J."/>
            <person name="Zhou Y."/>
            <person name="Yu Y."/>
            <person name="Zhang B."/>
            <person name="Zhuang S."/>
            <person name="Wei H."/>
            <person name="Liu B."/>
            <person name="Lei M."/>
            <person name="Yu H."/>
            <person name="Li Y."/>
            <person name="Xu H."/>
            <person name="Wei S."/>
            <person name="He X."/>
            <person name="Fang L."/>
            <person name="Zhang Z."/>
            <person name="Zhang Y."/>
            <person name="Huang X."/>
            <person name="Su Z."/>
            <person name="Tong W."/>
            <person name="Li J."/>
            <person name="Tong Z."/>
            <person name="Li S."/>
            <person name="Ye J."/>
            <person name="Wang L."/>
            <person name="Fang L."/>
            <person name="Lei T."/>
            <person name="Chen C."/>
            <person name="Chen H."/>
            <person name="Xu Z."/>
            <person name="Li H."/>
            <person name="Huang H."/>
            <person name="Zhang F."/>
            <person name="Xu H."/>
            <person name="Li N."/>
            <person name="Zhao C."/>
            <person name="Li S."/>
            <person name="Dong L."/>
            <person name="Huang Y."/>
            <person name="Li L."/>
            <person name="Xi Y."/>
            <person name="Qi Q."/>
            <person name="Li W."/>
            <person name="Zhang B."/>
            <person name="Hu W."/>
            <person name="Zhang Y."/>
            <person name="Tian X."/>
            <person name="Jiao Y."/>
            <person name="Liang X."/>
            <person name="Jin J."/>
            <person name="Gao L."/>
            <person name="Zheng W."/>
            <person name="Hao B."/>
            <person name="Liu S."/>
            <person name="Wang W."/>
            <person name="Yuan L."/>
            <person name="Cao M."/>
            <person name="McDermott J."/>
            <person name="Samudrala R."/>
            <person name="Wang J."/>
            <person name="Wong G.K."/>
            <person name="Yang H."/>
        </authorList>
    </citation>
    <scope>NUCLEOTIDE SEQUENCE [LARGE SCALE GENOMIC DNA]</scope>
    <source>
        <strain evidence="2">cv. 93-11</strain>
    </source>
</reference>
<evidence type="ECO:0000313" key="1">
    <source>
        <dbReference type="EMBL" id="EAY81111.1"/>
    </source>
</evidence>
<evidence type="ECO:0000313" key="2">
    <source>
        <dbReference type="Proteomes" id="UP000007015"/>
    </source>
</evidence>
<name>A2ZES7_ORYSI</name>
<gene>
    <name evidence="1" type="ORF">OsI_36291</name>
</gene>
<dbReference type="Proteomes" id="UP000007015">
    <property type="component" value="Chromosome 11"/>
</dbReference>
<dbReference type="EMBL" id="CM000136">
    <property type="protein sequence ID" value="EAY81111.1"/>
    <property type="molecule type" value="Genomic_DNA"/>
</dbReference>
<proteinExistence type="predicted"/>
<keyword evidence="2" id="KW-1185">Reference proteome</keyword>
<dbReference type="AlphaFoldDB" id="A2ZES7"/>
<dbReference type="HOGENOM" id="CLU_2282094_0_0_1"/>
<accession>A2ZES7</accession>
<sequence length="102" mass="10828">MVVVEGDDASNIKVKEVVVGAVVEVLVDEVLDVDKVVDAVGDADGALLRASFLFPLVRDRQWRRGRGSGRNGGGEEKRKGLSTIIYQNGRSSLSLSCAPTGT</sequence>
<organism evidence="1 2">
    <name type="scientific">Oryza sativa subsp. indica</name>
    <name type="common">Rice</name>
    <dbReference type="NCBI Taxonomy" id="39946"/>
    <lineage>
        <taxon>Eukaryota</taxon>
        <taxon>Viridiplantae</taxon>
        <taxon>Streptophyta</taxon>
        <taxon>Embryophyta</taxon>
        <taxon>Tracheophyta</taxon>
        <taxon>Spermatophyta</taxon>
        <taxon>Magnoliopsida</taxon>
        <taxon>Liliopsida</taxon>
        <taxon>Poales</taxon>
        <taxon>Poaceae</taxon>
        <taxon>BOP clade</taxon>
        <taxon>Oryzoideae</taxon>
        <taxon>Oryzeae</taxon>
        <taxon>Oryzinae</taxon>
        <taxon>Oryza</taxon>
        <taxon>Oryza sativa</taxon>
    </lineage>
</organism>
<dbReference type="Gramene" id="BGIOSGA033904-TA">
    <property type="protein sequence ID" value="BGIOSGA033904-PA"/>
    <property type="gene ID" value="BGIOSGA033904"/>
</dbReference>